<proteinExistence type="predicted"/>
<dbReference type="Proteomes" id="UP000597762">
    <property type="component" value="Unassembled WGS sequence"/>
</dbReference>
<dbReference type="PANTHER" id="PTHR31898:SF1">
    <property type="entry name" value="TLC DOMAIN-CONTAINING PROTEIN 5"/>
    <property type="match status" value="1"/>
</dbReference>
<evidence type="ECO:0000313" key="8">
    <source>
        <dbReference type="EMBL" id="CAE1249771.1"/>
    </source>
</evidence>
<keyword evidence="2 5" id="KW-0812">Transmembrane</keyword>
<gene>
    <name evidence="8" type="ORF">SPHA_26789</name>
</gene>
<protein>
    <submittedName>
        <fullName evidence="8">Transmembrane protein 136</fullName>
    </submittedName>
</protein>
<feature type="transmembrane region" description="Helical" evidence="6">
    <location>
        <begin position="90"/>
        <end position="109"/>
    </location>
</feature>
<reference evidence="8" key="1">
    <citation type="submission" date="2021-01" db="EMBL/GenBank/DDBJ databases">
        <authorList>
            <person name="Li R."/>
            <person name="Bekaert M."/>
        </authorList>
    </citation>
    <scope>NUCLEOTIDE SEQUENCE</scope>
    <source>
        <strain evidence="8">Farmed</strain>
    </source>
</reference>
<dbReference type="GO" id="GO:0016020">
    <property type="term" value="C:membrane"/>
    <property type="evidence" value="ECO:0007669"/>
    <property type="project" value="UniProtKB-SubCell"/>
</dbReference>
<dbReference type="PROSITE" id="PS50922">
    <property type="entry name" value="TLC"/>
    <property type="match status" value="1"/>
</dbReference>
<dbReference type="AlphaFoldDB" id="A0A812BTU1"/>
<evidence type="ECO:0000256" key="5">
    <source>
        <dbReference type="PROSITE-ProRule" id="PRU00205"/>
    </source>
</evidence>
<dbReference type="Pfam" id="PF03798">
    <property type="entry name" value="TRAM_LAG1_CLN8"/>
    <property type="match status" value="1"/>
</dbReference>
<keyword evidence="4 5" id="KW-0472">Membrane</keyword>
<feature type="domain" description="TLC" evidence="7">
    <location>
        <begin position="17"/>
        <end position="208"/>
    </location>
</feature>
<comment type="subcellular location">
    <subcellularLocation>
        <location evidence="1">Membrane</location>
        <topology evidence="1">Multi-pass membrane protein</topology>
    </subcellularLocation>
</comment>
<keyword evidence="9" id="KW-1185">Reference proteome</keyword>
<feature type="transmembrane region" description="Helical" evidence="6">
    <location>
        <begin position="146"/>
        <end position="174"/>
    </location>
</feature>
<evidence type="ECO:0000256" key="2">
    <source>
        <dbReference type="ARBA" id="ARBA00022692"/>
    </source>
</evidence>
<evidence type="ECO:0000256" key="4">
    <source>
        <dbReference type="ARBA" id="ARBA00023136"/>
    </source>
</evidence>
<dbReference type="InterPro" id="IPR006634">
    <property type="entry name" value="TLC-dom"/>
</dbReference>
<evidence type="ECO:0000256" key="3">
    <source>
        <dbReference type="ARBA" id="ARBA00022989"/>
    </source>
</evidence>
<accession>A0A812BTU1</accession>
<dbReference type="InterPro" id="IPR042512">
    <property type="entry name" value="TLCD5"/>
</dbReference>
<feature type="transmembrane region" description="Helical" evidence="6">
    <location>
        <begin position="61"/>
        <end position="83"/>
    </location>
</feature>
<dbReference type="EMBL" id="CAHIKZ030001024">
    <property type="protein sequence ID" value="CAE1249771.1"/>
    <property type="molecule type" value="Genomic_DNA"/>
</dbReference>
<feature type="transmembrane region" description="Helical" evidence="6">
    <location>
        <begin position="20"/>
        <end position="41"/>
    </location>
</feature>
<evidence type="ECO:0000256" key="6">
    <source>
        <dbReference type="SAM" id="Phobius"/>
    </source>
</evidence>
<evidence type="ECO:0000313" key="9">
    <source>
        <dbReference type="Proteomes" id="UP000597762"/>
    </source>
</evidence>
<evidence type="ECO:0000259" key="7">
    <source>
        <dbReference type="PROSITE" id="PS50922"/>
    </source>
</evidence>
<evidence type="ECO:0000256" key="1">
    <source>
        <dbReference type="ARBA" id="ARBA00004141"/>
    </source>
</evidence>
<organism evidence="8 9">
    <name type="scientific">Acanthosepion pharaonis</name>
    <name type="common">Pharaoh cuttlefish</name>
    <name type="synonym">Sepia pharaonis</name>
    <dbReference type="NCBI Taxonomy" id="158019"/>
    <lineage>
        <taxon>Eukaryota</taxon>
        <taxon>Metazoa</taxon>
        <taxon>Spiralia</taxon>
        <taxon>Lophotrochozoa</taxon>
        <taxon>Mollusca</taxon>
        <taxon>Cephalopoda</taxon>
        <taxon>Coleoidea</taxon>
        <taxon>Decapodiformes</taxon>
        <taxon>Sepiida</taxon>
        <taxon>Sepiina</taxon>
        <taxon>Sepiidae</taxon>
        <taxon>Acanthosepion</taxon>
    </lineage>
</organism>
<dbReference type="SMART" id="SM00724">
    <property type="entry name" value="TLC"/>
    <property type="match status" value="1"/>
</dbReference>
<sequence>MGNPSTFFGVSSAPVTSATLQLMVLDLSAIHAVLVTCLSAYCGFVQGPWPFTDPGGPTTPLQYVTVVTSMGYFIFDFCWCIYFSTEGPTMLCHHVVSIFGLSICLVTEYYGTELIALIFGSEITNPLLQLRWFLRKFGYQDTVIAECVDVAFILGFTCIRMGVGTYLMICYNAMDHIPFHIKCGGVVFYIISVAFYITIVKFAYRKYYCKKSKLQQINRGKKDMRQEADGLQPR</sequence>
<name>A0A812BTU1_ACAPH</name>
<dbReference type="OrthoDB" id="506011at2759"/>
<feature type="transmembrane region" description="Helical" evidence="6">
    <location>
        <begin position="186"/>
        <end position="204"/>
    </location>
</feature>
<keyword evidence="3 6" id="KW-1133">Transmembrane helix</keyword>
<dbReference type="PANTHER" id="PTHR31898">
    <property type="entry name" value="TRANSMEMBRANE PROTEIN 136"/>
    <property type="match status" value="1"/>
</dbReference>
<comment type="caution">
    <text evidence="8">The sequence shown here is derived from an EMBL/GenBank/DDBJ whole genome shotgun (WGS) entry which is preliminary data.</text>
</comment>